<name>A0A931GYY3_9BACT</name>
<accession>A0A931GYY3</accession>
<comment type="caution">
    <text evidence="1">The sequence shown here is derived from an EMBL/GenBank/DDBJ whole genome shotgun (WGS) entry which is preliminary data.</text>
</comment>
<gene>
    <name evidence="1" type="ORF">I5907_16935</name>
</gene>
<dbReference type="AlphaFoldDB" id="A0A931GYY3"/>
<dbReference type="EMBL" id="JADWYR010000002">
    <property type="protein sequence ID" value="MBG9377929.1"/>
    <property type="molecule type" value="Genomic_DNA"/>
</dbReference>
<evidence type="ECO:0000313" key="1">
    <source>
        <dbReference type="EMBL" id="MBG9377929.1"/>
    </source>
</evidence>
<sequence length="170" mass="20599">MADRQYNRIVQTTLKYRGVVIHQMSHLEKALDTYIAHYLTDNNEVKISEMQLLIFGDNRMTMESKRQIFHYIAQHHDNWWYKNYKPVREVESKKGSVLMNKDLTWVIEQRNVFAHCIPDTRYEAYLETDSVGFLKFKDKEERIQFTQDEFNILELTILNLVNYFMHRNNI</sequence>
<proteinExistence type="predicted"/>
<organism evidence="1 2">
    <name type="scientific">Panacibacter microcysteis</name>
    <dbReference type="NCBI Taxonomy" id="2793269"/>
    <lineage>
        <taxon>Bacteria</taxon>
        <taxon>Pseudomonadati</taxon>
        <taxon>Bacteroidota</taxon>
        <taxon>Chitinophagia</taxon>
        <taxon>Chitinophagales</taxon>
        <taxon>Chitinophagaceae</taxon>
        <taxon>Panacibacter</taxon>
    </lineage>
</organism>
<reference evidence="1" key="1">
    <citation type="submission" date="2020-11" db="EMBL/GenBank/DDBJ databases">
        <title>Bacterial whole genome sequence for Panacibacter sp. DH6.</title>
        <authorList>
            <person name="Le V."/>
            <person name="Ko S."/>
            <person name="Ahn C.-Y."/>
            <person name="Oh H.-M."/>
        </authorList>
    </citation>
    <scope>NUCLEOTIDE SEQUENCE</scope>
    <source>
        <strain evidence="1">DH6</strain>
    </source>
</reference>
<evidence type="ECO:0000313" key="2">
    <source>
        <dbReference type="Proteomes" id="UP000628448"/>
    </source>
</evidence>
<dbReference type="Proteomes" id="UP000628448">
    <property type="component" value="Unassembled WGS sequence"/>
</dbReference>
<keyword evidence="2" id="KW-1185">Reference proteome</keyword>
<protein>
    <submittedName>
        <fullName evidence="1">Uncharacterized protein</fullName>
    </submittedName>
</protein>
<dbReference type="RefSeq" id="WP_196991990.1">
    <property type="nucleotide sequence ID" value="NZ_JADWYR010000002.1"/>
</dbReference>